<evidence type="ECO:0000313" key="2">
    <source>
        <dbReference type="EMBL" id="GFQ06490.1"/>
    </source>
</evidence>
<keyword evidence="3" id="KW-1185">Reference proteome</keyword>
<comment type="caution">
    <text evidence="2">The sequence shown here is derived from an EMBL/GenBank/DDBJ whole genome shotgun (WGS) entry which is preliminary data.</text>
</comment>
<dbReference type="AlphaFoldDB" id="A0A830D5C2"/>
<proteinExistence type="predicted"/>
<gene>
    <name evidence="2" type="ORF">PHJA_002793000</name>
</gene>
<sequence>DCADNVIPFPNATGKDQYCKHNVDSVAASSVKAEEKPSSDEDVKGFDVDSIKVDQTKLFNLILVWLSIIFN</sequence>
<protein>
    <submittedName>
        <fullName evidence="2">Skp1-like protein 1a</fullName>
    </submittedName>
</protein>
<name>A0A830D5C2_9LAMI</name>
<evidence type="ECO:0000313" key="3">
    <source>
        <dbReference type="Proteomes" id="UP000653305"/>
    </source>
</evidence>
<dbReference type="Gene3D" id="3.30.710.10">
    <property type="entry name" value="Potassium Channel Kv1.1, Chain A"/>
    <property type="match status" value="1"/>
</dbReference>
<accession>A0A830D5C2</accession>
<organism evidence="2 3">
    <name type="scientific">Phtheirospermum japonicum</name>
    <dbReference type="NCBI Taxonomy" id="374723"/>
    <lineage>
        <taxon>Eukaryota</taxon>
        <taxon>Viridiplantae</taxon>
        <taxon>Streptophyta</taxon>
        <taxon>Embryophyta</taxon>
        <taxon>Tracheophyta</taxon>
        <taxon>Spermatophyta</taxon>
        <taxon>Magnoliopsida</taxon>
        <taxon>eudicotyledons</taxon>
        <taxon>Gunneridae</taxon>
        <taxon>Pentapetalae</taxon>
        <taxon>asterids</taxon>
        <taxon>lamiids</taxon>
        <taxon>Lamiales</taxon>
        <taxon>Orobanchaceae</taxon>
        <taxon>Orobanchaceae incertae sedis</taxon>
        <taxon>Phtheirospermum</taxon>
    </lineage>
</organism>
<comment type="pathway">
    <text evidence="1">Protein modification; protein ubiquitination.</text>
</comment>
<evidence type="ECO:0000256" key="1">
    <source>
        <dbReference type="ARBA" id="ARBA00004906"/>
    </source>
</evidence>
<dbReference type="InterPro" id="IPR011333">
    <property type="entry name" value="SKP1/BTB/POZ_sf"/>
</dbReference>
<dbReference type="EMBL" id="BMAC01001248">
    <property type="protein sequence ID" value="GFQ06490.1"/>
    <property type="molecule type" value="Genomic_DNA"/>
</dbReference>
<dbReference type="OrthoDB" id="7827685at2759"/>
<feature type="non-terminal residue" evidence="2">
    <location>
        <position position="1"/>
    </location>
</feature>
<dbReference type="Proteomes" id="UP000653305">
    <property type="component" value="Unassembled WGS sequence"/>
</dbReference>
<reference evidence="2" key="1">
    <citation type="submission" date="2020-07" db="EMBL/GenBank/DDBJ databases">
        <title>Ethylene signaling mediates host invasion by parasitic plants.</title>
        <authorList>
            <person name="Yoshida S."/>
        </authorList>
    </citation>
    <scope>NUCLEOTIDE SEQUENCE</scope>
    <source>
        <strain evidence="2">Okayama</strain>
    </source>
</reference>